<comment type="caution">
    <text evidence="1">The sequence shown here is derived from an EMBL/GenBank/DDBJ whole genome shotgun (WGS) entry which is preliminary data.</text>
</comment>
<evidence type="ECO:0000313" key="2">
    <source>
        <dbReference type="Proteomes" id="UP001648503"/>
    </source>
</evidence>
<dbReference type="EMBL" id="JAFCIX010000463">
    <property type="protein sequence ID" value="KAH6589441.1"/>
    <property type="molecule type" value="Genomic_DNA"/>
</dbReference>
<dbReference type="SUPFAM" id="SSF53098">
    <property type="entry name" value="Ribonuclease H-like"/>
    <property type="match status" value="1"/>
</dbReference>
<organism evidence="1 2">
    <name type="scientific">Batrachochytrium salamandrivorans</name>
    <dbReference type="NCBI Taxonomy" id="1357716"/>
    <lineage>
        <taxon>Eukaryota</taxon>
        <taxon>Fungi</taxon>
        <taxon>Fungi incertae sedis</taxon>
        <taxon>Chytridiomycota</taxon>
        <taxon>Chytridiomycota incertae sedis</taxon>
        <taxon>Chytridiomycetes</taxon>
        <taxon>Rhizophydiales</taxon>
        <taxon>Rhizophydiales incertae sedis</taxon>
        <taxon>Batrachochytrium</taxon>
    </lineage>
</organism>
<reference evidence="1 2" key="1">
    <citation type="submission" date="2021-02" db="EMBL/GenBank/DDBJ databases">
        <title>Variation within the Batrachochytrium salamandrivorans European outbreak.</title>
        <authorList>
            <person name="Kelly M."/>
            <person name="Pasmans F."/>
            <person name="Shea T.P."/>
            <person name="Munoz J.F."/>
            <person name="Carranza S."/>
            <person name="Cuomo C.A."/>
            <person name="Martel A."/>
        </authorList>
    </citation>
    <scope>NUCLEOTIDE SEQUENCE [LARGE SCALE GENOMIC DNA]</scope>
    <source>
        <strain evidence="1 2">AMFP18/2</strain>
    </source>
</reference>
<name>A0ABQ8F2H9_9FUNG</name>
<sequence>MACGPAAIFIEHFCMDLSSESAAHLLVKLTSIKDRLIVALYPPCNRDNDVPDPAIAAADLLWTVCTDNPNVMRLLPKMCVDSGHYTFEFGCSPHAMHNLCKDLLKMAEPKSILGKVLVVVKGIRNVHLLTSMFDMLCIQKLNSSYVLILFTTSRWTTSTFALKRLLLVKQVLVAMPHSIDHDDTFRAVSMCADLQSIILDLIFWKDVAALHHLLLPLNACTGYLEGDDATLSVVYTCLLGEAHHFQTIDSDLLLQLRIDRATLIELVHCRFSTIFSPAHALALMTDPLFTDMVVSLKRVHGNRFVELGQGSIMAHCREASKQIDKDDGHLGDKLTEEFAGFMQRRVGKDSYFHVMRFMKPGLIWAQMDKQQYQHLAPVLVKLHGNPAGSVEGEQNHKTTKRRTVENKRLGSFITKLAALRSEQVALFDDESEDENFDDDFRDANIGLGADHVLDEFLYEEVLEEGLVV</sequence>
<dbReference type="InterPro" id="IPR012337">
    <property type="entry name" value="RNaseH-like_sf"/>
</dbReference>
<evidence type="ECO:0000313" key="1">
    <source>
        <dbReference type="EMBL" id="KAH6589441.1"/>
    </source>
</evidence>
<dbReference type="Proteomes" id="UP001648503">
    <property type="component" value="Unassembled WGS sequence"/>
</dbReference>
<proteinExistence type="predicted"/>
<protein>
    <submittedName>
        <fullName evidence="1">Uncharacterized protein</fullName>
    </submittedName>
</protein>
<keyword evidence="2" id="KW-1185">Reference proteome</keyword>
<gene>
    <name evidence="1" type="ORF">BASA50_010039</name>
</gene>
<accession>A0ABQ8F2H9</accession>